<evidence type="ECO:0000313" key="2">
    <source>
        <dbReference type="EMBL" id="PHQ28413.1"/>
    </source>
</evidence>
<dbReference type="PROSITE" id="PS51257">
    <property type="entry name" value="PROKAR_LIPOPROTEIN"/>
    <property type="match status" value="1"/>
</dbReference>
<feature type="coiled-coil region" evidence="1">
    <location>
        <begin position="50"/>
        <end position="150"/>
    </location>
</feature>
<dbReference type="OrthoDB" id="1446442at2"/>
<evidence type="ECO:0000256" key="1">
    <source>
        <dbReference type="SAM" id="Coils"/>
    </source>
</evidence>
<name>A0A2G1VNT2_9FLAO</name>
<keyword evidence="3" id="KW-1185">Reference proteome</keyword>
<evidence type="ECO:0000313" key="3">
    <source>
        <dbReference type="Proteomes" id="UP000229433"/>
    </source>
</evidence>
<dbReference type="AlphaFoldDB" id="A0A2G1VNT2"/>
<dbReference type="Proteomes" id="UP000229433">
    <property type="component" value="Unassembled WGS sequence"/>
</dbReference>
<gene>
    <name evidence="2" type="ORF">CJ305_14980</name>
</gene>
<protein>
    <submittedName>
        <fullName evidence="2">Uncharacterized protein</fullName>
    </submittedName>
</protein>
<comment type="caution">
    <text evidence="2">The sequence shown here is derived from an EMBL/GenBank/DDBJ whole genome shotgun (WGS) entry which is preliminary data.</text>
</comment>
<proteinExistence type="predicted"/>
<sequence>MKKLLFLTAFSVLLLTGCDDTRKNLHEKYLEFVMHTDSLEVVHDAMTVHNEALKSDTRTLKQRLQDLEDTDSLALLDLAKHQALLKEQNQMLAKLKEIINSHGEMKAYFMSDSISIETMEARLLEMEANNEDIASRLSEIKAELVKIEDQQDSMNPLKSE</sequence>
<reference evidence="2 3" key="1">
    <citation type="submission" date="2017-08" db="EMBL/GenBank/DDBJ databases">
        <title>The whole genome shortgun sequences of strain Leeuwenhoekiella nanhaiensis G18 from the South China Sea.</title>
        <authorList>
            <person name="Liu Q."/>
        </authorList>
    </citation>
    <scope>NUCLEOTIDE SEQUENCE [LARGE SCALE GENOMIC DNA]</scope>
    <source>
        <strain evidence="2 3">G18</strain>
    </source>
</reference>
<organism evidence="2 3">
    <name type="scientific">Leeuwenhoekiella nanhaiensis</name>
    <dbReference type="NCBI Taxonomy" id="1655491"/>
    <lineage>
        <taxon>Bacteria</taxon>
        <taxon>Pseudomonadati</taxon>
        <taxon>Bacteroidota</taxon>
        <taxon>Flavobacteriia</taxon>
        <taxon>Flavobacteriales</taxon>
        <taxon>Flavobacteriaceae</taxon>
        <taxon>Leeuwenhoekiella</taxon>
    </lineage>
</organism>
<accession>A0A2G1VNT2</accession>
<dbReference type="RefSeq" id="WP_099647106.1">
    <property type="nucleotide sequence ID" value="NZ_KZ319296.1"/>
</dbReference>
<keyword evidence="1" id="KW-0175">Coiled coil</keyword>
<dbReference type="EMBL" id="NQXA01000014">
    <property type="protein sequence ID" value="PHQ28413.1"/>
    <property type="molecule type" value="Genomic_DNA"/>
</dbReference>